<dbReference type="Gene3D" id="3.90.226.10">
    <property type="entry name" value="2-enoyl-CoA Hydratase, Chain A, domain 1"/>
    <property type="match status" value="1"/>
</dbReference>
<dbReference type="Pfam" id="PF00378">
    <property type="entry name" value="ECH_1"/>
    <property type="match status" value="1"/>
</dbReference>
<dbReference type="InterPro" id="IPR018376">
    <property type="entry name" value="Enoyl-CoA_hyd/isom_CS"/>
</dbReference>
<evidence type="ECO:0000313" key="5">
    <source>
        <dbReference type="Proteomes" id="UP000295689"/>
    </source>
</evidence>
<dbReference type="Proteomes" id="UP000295689">
    <property type="component" value="Unassembled WGS sequence"/>
</dbReference>
<dbReference type="SUPFAM" id="SSF52096">
    <property type="entry name" value="ClpP/crotonase"/>
    <property type="match status" value="1"/>
</dbReference>
<dbReference type="CDD" id="cd06558">
    <property type="entry name" value="crotonase-like"/>
    <property type="match status" value="1"/>
</dbReference>
<dbReference type="GO" id="GO:0006635">
    <property type="term" value="P:fatty acid beta-oxidation"/>
    <property type="evidence" value="ECO:0007669"/>
    <property type="project" value="TreeGrafter"/>
</dbReference>
<dbReference type="PANTHER" id="PTHR11941:SF54">
    <property type="entry name" value="ENOYL-COA HYDRATASE, MITOCHONDRIAL"/>
    <property type="match status" value="1"/>
</dbReference>
<dbReference type="PROSITE" id="PS00166">
    <property type="entry name" value="ENOYL_COA_HYDRATASE"/>
    <property type="match status" value="1"/>
</dbReference>
<comment type="similarity">
    <text evidence="1 3">Belongs to the enoyl-CoA hydratase/isomerase family.</text>
</comment>
<protein>
    <submittedName>
        <fullName evidence="4">Enoyl-CoA hydratase/carnithine racemase</fullName>
    </submittedName>
</protein>
<evidence type="ECO:0000256" key="3">
    <source>
        <dbReference type="RuleBase" id="RU003707"/>
    </source>
</evidence>
<dbReference type="NCBIfam" id="NF005802">
    <property type="entry name" value="PRK07657.1"/>
    <property type="match status" value="1"/>
</dbReference>
<dbReference type="GO" id="GO:0016836">
    <property type="term" value="F:hydro-lyase activity"/>
    <property type="evidence" value="ECO:0007669"/>
    <property type="project" value="UniProtKB-ARBA"/>
</dbReference>
<comment type="caution">
    <text evidence="4">The sequence shown here is derived from an EMBL/GenBank/DDBJ whole genome shotgun (WGS) entry which is preliminary data.</text>
</comment>
<gene>
    <name evidence="4" type="ORF">EV146_102134</name>
</gene>
<dbReference type="InterPro" id="IPR014748">
    <property type="entry name" value="Enoyl-CoA_hydra_C"/>
</dbReference>
<dbReference type="InterPro" id="IPR029045">
    <property type="entry name" value="ClpP/crotonase-like_dom_sf"/>
</dbReference>
<dbReference type="RefSeq" id="WP_132001769.1">
    <property type="nucleotide sequence ID" value="NZ_JABUHM010000001.1"/>
</dbReference>
<accession>A0A4R2BLS0</accession>
<evidence type="ECO:0000256" key="2">
    <source>
        <dbReference type="ARBA" id="ARBA00023239"/>
    </source>
</evidence>
<dbReference type="PANTHER" id="PTHR11941">
    <property type="entry name" value="ENOYL-COA HYDRATASE-RELATED"/>
    <property type="match status" value="1"/>
</dbReference>
<evidence type="ECO:0000256" key="1">
    <source>
        <dbReference type="ARBA" id="ARBA00005254"/>
    </source>
</evidence>
<keyword evidence="2" id="KW-0456">Lyase</keyword>
<evidence type="ECO:0000313" key="4">
    <source>
        <dbReference type="EMBL" id="TCN27189.1"/>
    </source>
</evidence>
<dbReference type="AlphaFoldDB" id="A0A4R2BLS0"/>
<sequence>MNDGSAKNVLIEKMSSSVAIITLNRPEAANALSKKLLFEFHGILQELKNDGDIRAVILTGAGEKAFCAGADLKERKEMSENEARRTVRLIAGAVSELASLPQPVIAALNGAAFGGGMELALACDLRIGSLNAQMGLTETSLGIIPGAGGTQRLPRLIGPGKAKELIFTAKRLNAREAESIGLLEYAVPANQLQETALKWAADIAKNAPLALIQSKVAINKGLEVDLETGLKIEELAYSALIPSQDRLEGLKAFAEKRPPVFKGR</sequence>
<dbReference type="EMBL" id="SLVV01000002">
    <property type="protein sequence ID" value="TCN27189.1"/>
    <property type="molecule type" value="Genomic_DNA"/>
</dbReference>
<reference evidence="4 5" key="1">
    <citation type="journal article" date="2015" name="Stand. Genomic Sci.">
        <title>Genomic Encyclopedia of Bacterial and Archaeal Type Strains, Phase III: the genomes of soil and plant-associated and newly described type strains.</title>
        <authorList>
            <person name="Whitman W.B."/>
            <person name="Woyke T."/>
            <person name="Klenk H.P."/>
            <person name="Zhou Y."/>
            <person name="Lilburn T.G."/>
            <person name="Beck B.J."/>
            <person name="De Vos P."/>
            <person name="Vandamme P."/>
            <person name="Eisen J.A."/>
            <person name="Garrity G."/>
            <person name="Hugenholtz P."/>
            <person name="Kyrpides N.C."/>
        </authorList>
    </citation>
    <scope>NUCLEOTIDE SEQUENCE [LARGE SCALE GENOMIC DNA]</scope>
    <source>
        <strain evidence="4 5">CV53</strain>
    </source>
</reference>
<name>A0A4R2BLS0_9BACI</name>
<keyword evidence="5" id="KW-1185">Reference proteome</keyword>
<proteinExistence type="inferred from homology"/>
<dbReference type="FunFam" id="3.90.226.10:FF:000009">
    <property type="entry name" value="Carnitinyl-CoA dehydratase"/>
    <property type="match status" value="1"/>
</dbReference>
<dbReference type="Gene3D" id="1.10.12.10">
    <property type="entry name" value="Lyase 2-enoyl-coa Hydratase, Chain A, domain 2"/>
    <property type="match status" value="1"/>
</dbReference>
<dbReference type="InterPro" id="IPR001753">
    <property type="entry name" value="Enoyl-CoA_hydra/iso"/>
</dbReference>
<dbReference type="FunFam" id="1.10.12.10:FF:000001">
    <property type="entry name" value="Probable enoyl-CoA hydratase, mitochondrial"/>
    <property type="match status" value="1"/>
</dbReference>
<organism evidence="4 5">
    <name type="scientific">Mesobacillus foraminis</name>
    <dbReference type="NCBI Taxonomy" id="279826"/>
    <lineage>
        <taxon>Bacteria</taxon>
        <taxon>Bacillati</taxon>
        <taxon>Bacillota</taxon>
        <taxon>Bacilli</taxon>
        <taxon>Bacillales</taxon>
        <taxon>Bacillaceae</taxon>
        <taxon>Mesobacillus</taxon>
    </lineage>
</organism>